<evidence type="ECO:0000256" key="1">
    <source>
        <dbReference type="SAM" id="MobiDB-lite"/>
    </source>
</evidence>
<reference evidence="2 3" key="1">
    <citation type="journal article" date="2012" name="Science">
        <title>The Paleozoic origin of enzymatic lignin decomposition reconstructed from 31 fungal genomes.</title>
        <authorList>
            <person name="Floudas D."/>
            <person name="Binder M."/>
            <person name="Riley R."/>
            <person name="Barry K."/>
            <person name="Blanchette R.A."/>
            <person name="Henrissat B."/>
            <person name="Martinez A.T."/>
            <person name="Otillar R."/>
            <person name="Spatafora J.W."/>
            <person name="Yadav J.S."/>
            <person name="Aerts A."/>
            <person name="Benoit I."/>
            <person name="Boyd A."/>
            <person name="Carlson A."/>
            <person name="Copeland A."/>
            <person name="Coutinho P.M."/>
            <person name="de Vries R.P."/>
            <person name="Ferreira P."/>
            <person name="Findley K."/>
            <person name="Foster B."/>
            <person name="Gaskell J."/>
            <person name="Glotzer D."/>
            <person name="Gorecki P."/>
            <person name="Heitman J."/>
            <person name="Hesse C."/>
            <person name="Hori C."/>
            <person name="Igarashi K."/>
            <person name="Jurgens J.A."/>
            <person name="Kallen N."/>
            <person name="Kersten P."/>
            <person name="Kohler A."/>
            <person name="Kuees U."/>
            <person name="Kumar T.K.A."/>
            <person name="Kuo A."/>
            <person name="LaButti K."/>
            <person name="Larrondo L.F."/>
            <person name="Lindquist E."/>
            <person name="Ling A."/>
            <person name="Lombard V."/>
            <person name="Lucas S."/>
            <person name="Lundell T."/>
            <person name="Martin R."/>
            <person name="McLaughlin D.J."/>
            <person name="Morgenstern I."/>
            <person name="Morin E."/>
            <person name="Murat C."/>
            <person name="Nagy L.G."/>
            <person name="Nolan M."/>
            <person name="Ohm R.A."/>
            <person name="Patyshakuliyeva A."/>
            <person name="Rokas A."/>
            <person name="Ruiz-Duenas F.J."/>
            <person name="Sabat G."/>
            <person name="Salamov A."/>
            <person name="Samejima M."/>
            <person name="Schmutz J."/>
            <person name="Slot J.C."/>
            <person name="St John F."/>
            <person name="Stenlid J."/>
            <person name="Sun H."/>
            <person name="Sun S."/>
            <person name="Syed K."/>
            <person name="Tsang A."/>
            <person name="Wiebenga A."/>
            <person name="Young D."/>
            <person name="Pisabarro A."/>
            <person name="Eastwood D.C."/>
            <person name="Martin F."/>
            <person name="Cullen D."/>
            <person name="Grigoriev I.V."/>
            <person name="Hibbett D.S."/>
        </authorList>
    </citation>
    <scope>NUCLEOTIDE SEQUENCE [LARGE SCALE GENOMIC DNA]</scope>
    <source>
        <strain evidence="2 3">MD-104</strain>
    </source>
</reference>
<dbReference type="Proteomes" id="UP000218811">
    <property type="component" value="Unassembled WGS sequence"/>
</dbReference>
<organism evidence="2 3">
    <name type="scientific">Wolfiporia cocos (strain MD-104)</name>
    <name type="common">Brown rot fungus</name>
    <dbReference type="NCBI Taxonomy" id="742152"/>
    <lineage>
        <taxon>Eukaryota</taxon>
        <taxon>Fungi</taxon>
        <taxon>Dikarya</taxon>
        <taxon>Basidiomycota</taxon>
        <taxon>Agaricomycotina</taxon>
        <taxon>Agaricomycetes</taxon>
        <taxon>Polyporales</taxon>
        <taxon>Phaeolaceae</taxon>
        <taxon>Wolfiporia</taxon>
    </lineage>
</organism>
<sequence>MPMTAPIQMHVDSLGHRPTMRRKSSAQNLLSSFKPSSVSSVQVGSASSTSGLQYTATQSSAMAREWDVQSQQSESIASSGASVATNGSALAQGTSVEMLRELVKKRIITLTYLRNVHEGRTHWFHTIMITRGELEKVFANNVMKHRTYRLAMLGMGLAHLFDVKDPQDLLRGFSNVLNEYDALKDPPKEEGERSRMRWLQRNRAQKRQIGATDYTMSYADASDAPYLTMPQVPFPLDYQQTLLSLLDVLSEVYNKISKILGPSPFPSQGHHMMGPLGLLSPHPGVSYLFSNAETAPQHADEASLWGIAHAAGPGTPAALAGGGSTMYGGALGSPPPSWNSALGDTVKQIDNKLKKLIAMLLKELDDFARTGIKDELASLDPLLRNAAVPEDAREQFEFE</sequence>
<accession>A0A2H3J920</accession>
<keyword evidence="3" id="KW-1185">Reference proteome</keyword>
<protein>
    <submittedName>
        <fullName evidence="2">Uncharacterized protein</fullName>
    </submittedName>
</protein>
<dbReference type="PANTHER" id="PTHR37332:SF1">
    <property type="entry name" value="ELMO DOMAIN-CONTAINING PROTEIN"/>
    <property type="match status" value="1"/>
</dbReference>
<feature type="region of interest" description="Disordered" evidence="1">
    <location>
        <begin position="1"/>
        <end position="29"/>
    </location>
</feature>
<dbReference type="OMA" id="FHTIMIT"/>
<proteinExistence type="predicted"/>
<dbReference type="AlphaFoldDB" id="A0A2H3J920"/>
<dbReference type="OrthoDB" id="14339at2759"/>
<evidence type="ECO:0000313" key="3">
    <source>
        <dbReference type="Proteomes" id="UP000218811"/>
    </source>
</evidence>
<gene>
    <name evidence="2" type="ORF">WOLCODRAFT_136263</name>
</gene>
<name>A0A2H3J920_WOLCO</name>
<evidence type="ECO:0000313" key="2">
    <source>
        <dbReference type="EMBL" id="PCH38421.1"/>
    </source>
</evidence>
<dbReference type="PANTHER" id="PTHR37332">
    <property type="entry name" value="EXPRESSED PROTEIN"/>
    <property type="match status" value="1"/>
</dbReference>
<dbReference type="EMBL" id="KB467942">
    <property type="protein sequence ID" value="PCH38421.1"/>
    <property type="molecule type" value="Genomic_DNA"/>
</dbReference>